<dbReference type="PANTHER" id="PTHR35526">
    <property type="entry name" value="ANTI-SIGMA-F FACTOR RSBW-RELATED"/>
    <property type="match status" value="1"/>
</dbReference>
<dbReference type="InterPro" id="IPR050267">
    <property type="entry name" value="Anti-sigma-factor_SerPK"/>
</dbReference>
<dbReference type="Gene3D" id="3.30.565.10">
    <property type="entry name" value="Histidine kinase-like ATPase, C-terminal domain"/>
    <property type="match status" value="1"/>
</dbReference>
<feature type="domain" description="Histidine kinase/HSP90-like ATPase" evidence="2">
    <location>
        <begin position="2"/>
        <end position="87"/>
    </location>
</feature>
<name>A0A7W7LQ35_9ACTN</name>
<dbReference type="AlphaFoldDB" id="A0A7W7LQ35"/>
<accession>A0A7W7LQ35</accession>
<protein>
    <submittedName>
        <fullName evidence="3">Anti-sigma regulatory factor (Ser/Thr protein kinase)</fullName>
    </submittedName>
</protein>
<sequence length="104" mass="11317">MRTWHVPEEAAETAVLLFSELTSNACKHAHASPGREIHTLCVVEDGRLRIEVADAGEGMPQLRQASDEDEGGRGLALVDALADAWSALPRPHGIGKTVWCELKY</sequence>
<keyword evidence="1" id="KW-0808">Transferase</keyword>
<proteinExistence type="predicted"/>
<dbReference type="Proteomes" id="UP000556084">
    <property type="component" value="Unassembled WGS sequence"/>
</dbReference>
<organism evidence="3 4">
    <name type="scientific">Streptomyces olivoverticillatus</name>
    <dbReference type="NCBI Taxonomy" id="66427"/>
    <lineage>
        <taxon>Bacteria</taxon>
        <taxon>Bacillati</taxon>
        <taxon>Actinomycetota</taxon>
        <taxon>Actinomycetes</taxon>
        <taxon>Kitasatosporales</taxon>
        <taxon>Streptomycetaceae</taxon>
        <taxon>Streptomyces</taxon>
    </lineage>
</organism>
<dbReference type="CDD" id="cd16936">
    <property type="entry name" value="HATPase_RsbW-like"/>
    <property type="match status" value="1"/>
</dbReference>
<keyword evidence="4" id="KW-1185">Reference proteome</keyword>
<dbReference type="SUPFAM" id="SSF55874">
    <property type="entry name" value="ATPase domain of HSP90 chaperone/DNA topoisomerase II/histidine kinase"/>
    <property type="match status" value="1"/>
</dbReference>
<evidence type="ECO:0000313" key="4">
    <source>
        <dbReference type="Proteomes" id="UP000556084"/>
    </source>
</evidence>
<dbReference type="GO" id="GO:0004674">
    <property type="term" value="F:protein serine/threonine kinase activity"/>
    <property type="evidence" value="ECO:0007669"/>
    <property type="project" value="UniProtKB-KW"/>
</dbReference>
<evidence type="ECO:0000313" key="3">
    <source>
        <dbReference type="EMBL" id="MBB4894340.1"/>
    </source>
</evidence>
<dbReference type="InterPro" id="IPR036890">
    <property type="entry name" value="HATPase_C_sf"/>
</dbReference>
<dbReference type="Pfam" id="PF13581">
    <property type="entry name" value="HATPase_c_2"/>
    <property type="match status" value="1"/>
</dbReference>
<dbReference type="PANTHER" id="PTHR35526:SF3">
    <property type="entry name" value="ANTI-SIGMA-F FACTOR RSBW"/>
    <property type="match status" value="1"/>
</dbReference>
<evidence type="ECO:0000256" key="1">
    <source>
        <dbReference type="ARBA" id="ARBA00022527"/>
    </source>
</evidence>
<reference evidence="3 4" key="1">
    <citation type="submission" date="2020-08" db="EMBL/GenBank/DDBJ databases">
        <title>Genomic Encyclopedia of Type Strains, Phase III (KMG-III): the genomes of soil and plant-associated and newly described type strains.</title>
        <authorList>
            <person name="Whitman W."/>
        </authorList>
    </citation>
    <scope>NUCLEOTIDE SEQUENCE [LARGE SCALE GENOMIC DNA]</scope>
    <source>
        <strain evidence="3 4">CECT 3266</strain>
    </source>
</reference>
<dbReference type="InterPro" id="IPR003594">
    <property type="entry name" value="HATPase_dom"/>
</dbReference>
<keyword evidence="1" id="KW-0723">Serine/threonine-protein kinase</keyword>
<gene>
    <name evidence="3" type="ORF">FHS39_003374</name>
</gene>
<comment type="caution">
    <text evidence="3">The sequence shown here is derived from an EMBL/GenBank/DDBJ whole genome shotgun (WGS) entry which is preliminary data.</text>
</comment>
<keyword evidence="1" id="KW-0418">Kinase</keyword>
<evidence type="ECO:0000259" key="2">
    <source>
        <dbReference type="Pfam" id="PF13581"/>
    </source>
</evidence>
<dbReference type="EMBL" id="JACHJH010000004">
    <property type="protein sequence ID" value="MBB4894340.1"/>
    <property type="molecule type" value="Genomic_DNA"/>
</dbReference>